<dbReference type="OrthoDB" id="419466at2759"/>
<keyword evidence="3" id="KW-1185">Reference proteome</keyword>
<accession>A0A812KLC8</accession>
<name>A0A812KLC8_9DINO</name>
<gene>
    <name evidence="2" type="primary">A3</name>
    <name evidence="2" type="ORF">SNAT2548_LOCUS9179</name>
</gene>
<feature type="transmembrane region" description="Helical" evidence="1">
    <location>
        <begin position="343"/>
        <end position="364"/>
    </location>
</feature>
<feature type="transmembrane region" description="Helical" evidence="1">
    <location>
        <begin position="142"/>
        <end position="161"/>
    </location>
</feature>
<keyword evidence="1" id="KW-0472">Membrane</keyword>
<comment type="caution">
    <text evidence="2">The sequence shown here is derived from an EMBL/GenBank/DDBJ whole genome shotgun (WGS) entry which is preliminary data.</text>
</comment>
<dbReference type="PANTHER" id="PTHR31081">
    <property type="entry name" value="UREIDE PERMEASE 1-RELATED-RELATED"/>
    <property type="match status" value="1"/>
</dbReference>
<sequence>MFAPESSDVALPMMFLMWFCWGVWPPLRKKGGSDNEHFGLTAVISQNLLCLFFSFTLGMANPDGVPNFDSRQFPQMVVEDTSERLPAVLLAVSSGVVICCAEFVLAKAIDVLGVAIAVPTGFGISMLWGTAASYAIEPTADAKLLFTGLGACLLGLFCDAASKLDTHKEEAPGQGAMASDVEASASKVHLASGSEMDRRRFWLPVLGGLMFGCNPPMQTAAATIGQLSPYVQMVAFMLGKLLTIFPLACAYVWLSGGGSSAVKLPCAVWGGYLEACRKRPKALLFDALCGACVGMGHCMFFVGTPVVSKAVGSIFGTSSLLLSVLLGVVLFKELAGKSLTQKVLCALSVSFLSAALALMSAASLRE</sequence>
<protein>
    <submittedName>
        <fullName evidence="2">A3 protein</fullName>
    </submittedName>
</protein>
<keyword evidence="1" id="KW-0812">Transmembrane</keyword>
<proteinExistence type="predicted"/>
<dbReference type="Proteomes" id="UP000604046">
    <property type="component" value="Unassembled WGS sequence"/>
</dbReference>
<feature type="transmembrane region" description="Helical" evidence="1">
    <location>
        <begin position="85"/>
        <end position="105"/>
    </location>
</feature>
<evidence type="ECO:0000256" key="1">
    <source>
        <dbReference type="SAM" id="Phobius"/>
    </source>
</evidence>
<dbReference type="GO" id="GO:0022857">
    <property type="term" value="F:transmembrane transporter activity"/>
    <property type="evidence" value="ECO:0007669"/>
    <property type="project" value="InterPro"/>
</dbReference>
<feature type="transmembrane region" description="Helical" evidence="1">
    <location>
        <begin position="112"/>
        <end position="136"/>
    </location>
</feature>
<reference evidence="2" key="1">
    <citation type="submission" date="2021-02" db="EMBL/GenBank/DDBJ databases">
        <authorList>
            <person name="Dougan E. K."/>
            <person name="Rhodes N."/>
            <person name="Thang M."/>
            <person name="Chan C."/>
        </authorList>
    </citation>
    <scope>NUCLEOTIDE SEQUENCE</scope>
</reference>
<feature type="transmembrane region" description="Helical" evidence="1">
    <location>
        <begin position="6"/>
        <end position="27"/>
    </location>
</feature>
<feature type="transmembrane region" description="Helical" evidence="1">
    <location>
        <begin position="39"/>
        <end position="60"/>
    </location>
</feature>
<keyword evidence="1" id="KW-1133">Transmembrane helix</keyword>
<dbReference type="InterPro" id="IPR030189">
    <property type="entry name" value="UPS_plant"/>
</dbReference>
<feature type="transmembrane region" description="Helical" evidence="1">
    <location>
        <begin position="201"/>
        <end position="224"/>
    </location>
</feature>
<feature type="transmembrane region" description="Helical" evidence="1">
    <location>
        <begin position="230"/>
        <end position="254"/>
    </location>
</feature>
<feature type="transmembrane region" description="Helical" evidence="1">
    <location>
        <begin position="310"/>
        <end position="331"/>
    </location>
</feature>
<feature type="transmembrane region" description="Helical" evidence="1">
    <location>
        <begin position="283"/>
        <end position="304"/>
    </location>
</feature>
<dbReference type="AlphaFoldDB" id="A0A812KLC8"/>
<organism evidence="2 3">
    <name type="scientific">Symbiodinium natans</name>
    <dbReference type="NCBI Taxonomy" id="878477"/>
    <lineage>
        <taxon>Eukaryota</taxon>
        <taxon>Sar</taxon>
        <taxon>Alveolata</taxon>
        <taxon>Dinophyceae</taxon>
        <taxon>Suessiales</taxon>
        <taxon>Symbiodiniaceae</taxon>
        <taxon>Symbiodinium</taxon>
    </lineage>
</organism>
<dbReference type="GO" id="GO:0016020">
    <property type="term" value="C:membrane"/>
    <property type="evidence" value="ECO:0007669"/>
    <property type="project" value="InterPro"/>
</dbReference>
<evidence type="ECO:0000313" key="3">
    <source>
        <dbReference type="Proteomes" id="UP000604046"/>
    </source>
</evidence>
<dbReference type="EMBL" id="CAJNDS010000702">
    <property type="protein sequence ID" value="CAE7229023.1"/>
    <property type="molecule type" value="Genomic_DNA"/>
</dbReference>
<evidence type="ECO:0000313" key="2">
    <source>
        <dbReference type="EMBL" id="CAE7229023.1"/>
    </source>
</evidence>